<name>A0ABY4PHG7_9LACO</name>
<sequence>MKIIKLLKNKTDGFTSIEMIIVMALTATFLSFTIFIYQTTNSYHRNDESAFWNAFKHQWDSVLTATKLTTHANVTSSIVVTKDEVNFYYWNNIKKKIKVPETLEIYSSSYKINIKSGGYVAPSTYRWKSKISGDIYKQTFQLGWGIYHLEKE</sequence>
<reference evidence="2 3" key="1">
    <citation type="journal article" date="2022" name="Int. J. Syst. Evol. Microbiol.">
        <title>Apilactobacillus apisilvae sp. nov., Nicolia spurrieriana gen. nov. sp. nov., Bombilactobacillus folatiphilus sp. nov. and Bombilactobacillus thymidiniphilus sp. nov., four new lactic acid bacterial isolates from stingless bees Tetragonula carbonaria and Austroplebeia australis.</title>
        <authorList>
            <person name="Oliphant S.A."/>
            <person name="Watson-Haigh N.S."/>
            <person name="Sumby K.M."/>
            <person name="Gardner J."/>
            <person name="Groom S."/>
            <person name="Jiranek V."/>
        </authorList>
    </citation>
    <scope>NUCLEOTIDE SEQUENCE [LARGE SCALE GENOMIC DNA]</scope>
    <source>
        <strain evidence="2 3">SG5_A10</strain>
    </source>
</reference>
<protein>
    <recommendedName>
        <fullName evidence="4">Prepilin-type N-terminal cleavage/methylation domain-containing protein</fullName>
    </recommendedName>
</protein>
<accession>A0ABY4PHG7</accession>
<keyword evidence="3" id="KW-1185">Reference proteome</keyword>
<dbReference type="Proteomes" id="UP000831859">
    <property type="component" value="Chromosome"/>
</dbReference>
<dbReference type="RefSeq" id="WP_249511192.1">
    <property type="nucleotide sequence ID" value="NZ_CP093362.1"/>
</dbReference>
<gene>
    <name evidence="2" type="ORF">MOO46_01015</name>
</gene>
<evidence type="ECO:0000256" key="1">
    <source>
        <dbReference type="SAM" id="Phobius"/>
    </source>
</evidence>
<organism evidence="2 3">
    <name type="scientific">Apilactobacillus apisilvae</name>
    <dbReference type="NCBI Taxonomy" id="2923364"/>
    <lineage>
        <taxon>Bacteria</taxon>
        <taxon>Bacillati</taxon>
        <taxon>Bacillota</taxon>
        <taxon>Bacilli</taxon>
        <taxon>Lactobacillales</taxon>
        <taxon>Lactobacillaceae</taxon>
        <taxon>Apilactobacillus</taxon>
    </lineage>
</organism>
<evidence type="ECO:0008006" key="4">
    <source>
        <dbReference type="Google" id="ProtNLM"/>
    </source>
</evidence>
<keyword evidence="1" id="KW-0472">Membrane</keyword>
<evidence type="ECO:0000313" key="2">
    <source>
        <dbReference type="EMBL" id="UQS85214.1"/>
    </source>
</evidence>
<evidence type="ECO:0000313" key="3">
    <source>
        <dbReference type="Proteomes" id="UP000831859"/>
    </source>
</evidence>
<proteinExistence type="predicted"/>
<feature type="transmembrane region" description="Helical" evidence="1">
    <location>
        <begin position="20"/>
        <end position="37"/>
    </location>
</feature>
<keyword evidence="1" id="KW-0812">Transmembrane</keyword>
<dbReference type="EMBL" id="CP093362">
    <property type="protein sequence ID" value="UQS85214.1"/>
    <property type="molecule type" value="Genomic_DNA"/>
</dbReference>
<keyword evidence="1" id="KW-1133">Transmembrane helix</keyword>